<dbReference type="EMBL" id="CP024870">
    <property type="protein sequence ID" value="ATX71624.1"/>
    <property type="molecule type" value="Genomic_DNA"/>
</dbReference>
<dbReference type="Proteomes" id="UP000231179">
    <property type="component" value="Chromosome"/>
</dbReference>
<gene>
    <name evidence="1" type="ORF">SCLAR_v1c13260</name>
</gene>
<sequence>MKKILSITTSLAIPTLMISNVASCSLLNFDYVPTRPAE</sequence>
<evidence type="ECO:0000313" key="1">
    <source>
        <dbReference type="EMBL" id="ATX71624.1"/>
    </source>
</evidence>
<proteinExistence type="predicted"/>
<dbReference type="AlphaFoldDB" id="A0A2K8KP36"/>
<organism evidence="1 2">
    <name type="scientific">Spiroplasma clarkii</name>
    <dbReference type="NCBI Taxonomy" id="2139"/>
    <lineage>
        <taxon>Bacteria</taxon>
        <taxon>Bacillati</taxon>
        <taxon>Mycoplasmatota</taxon>
        <taxon>Mollicutes</taxon>
        <taxon>Entomoplasmatales</taxon>
        <taxon>Spiroplasmataceae</taxon>
        <taxon>Spiroplasma</taxon>
    </lineage>
</organism>
<keyword evidence="2" id="KW-1185">Reference proteome</keyword>
<reference evidence="1 2" key="1">
    <citation type="submission" date="2017-11" db="EMBL/GenBank/DDBJ databases">
        <title>Complete genome sequence of Spiroplasma clarkii CN-5 (DSM 19994).</title>
        <authorList>
            <person name="Tsai Y.-M."/>
            <person name="Chang A."/>
            <person name="Lo W.-S."/>
            <person name="Kuo C.-H."/>
        </authorList>
    </citation>
    <scope>NUCLEOTIDE SEQUENCE [LARGE SCALE GENOMIC DNA]</scope>
    <source>
        <strain evidence="1 2">CN-5</strain>
    </source>
</reference>
<protein>
    <submittedName>
        <fullName evidence="1">Uncharacterized protein</fullName>
    </submittedName>
</protein>
<name>A0A2K8KP36_9MOLU</name>
<accession>A0A2K8KP36</accession>
<evidence type="ECO:0000313" key="2">
    <source>
        <dbReference type="Proteomes" id="UP000231179"/>
    </source>
</evidence>